<dbReference type="STRING" id="1314800.A0A1B7NF95"/>
<evidence type="ECO:0000256" key="2">
    <source>
        <dbReference type="SAM" id="MobiDB-lite"/>
    </source>
</evidence>
<organism evidence="4 5">
    <name type="scientific">Rhizopogon vinicolor AM-OR11-026</name>
    <dbReference type="NCBI Taxonomy" id="1314800"/>
    <lineage>
        <taxon>Eukaryota</taxon>
        <taxon>Fungi</taxon>
        <taxon>Dikarya</taxon>
        <taxon>Basidiomycota</taxon>
        <taxon>Agaricomycotina</taxon>
        <taxon>Agaricomycetes</taxon>
        <taxon>Agaricomycetidae</taxon>
        <taxon>Boletales</taxon>
        <taxon>Suillineae</taxon>
        <taxon>Rhizopogonaceae</taxon>
        <taxon>Rhizopogon</taxon>
    </lineage>
</organism>
<gene>
    <name evidence="4" type="ORF">K503DRAFT_708379</name>
</gene>
<dbReference type="PANTHER" id="PTHR23153:SF38">
    <property type="entry name" value="UBX DOMAIN-CONTAINING PROTEIN 6"/>
    <property type="match status" value="1"/>
</dbReference>
<evidence type="ECO:0000259" key="3">
    <source>
        <dbReference type="Pfam" id="PF09409"/>
    </source>
</evidence>
<feature type="region of interest" description="Disordered" evidence="2">
    <location>
        <begin position="1"/>
        <end position="23"/>
    </location>
</feature>
<evidence type="ECO:0000256" key="1">
    <source>
        <dbReference type="SAM" id="Coils"/>
    </source>
</evidence>
<accession>A0A1B7NF95</accession>
<feature type="domain" description="PUB" evidence="3">
    <location>
        <begin position="70"/>
        <end position="145"/>
    </location>
</feature>
<protein>
    <recommendedName>
        <fullName evidence="3">PUB domain-containing protein</fullName>
    </recommendedName>
</protein>
<feature type="coiled-coil region" evidence="1">
    <location>
        <begin position="142"/>
        <end position="176"/>
    </location>
</feature>
<keyword evidence="5" id="KW-1185">Reference proteome</keyword>
<keyword evidence="1" id="KW-0175">Coiled coil</keyword>
<evidence type="ECO:0000313" key="5">
    <source>
        <dbReference type="Proteomes" id="UP000092154"/>
    </source>
</evidence>
<evidence type="ECO:0000313" key="4">
    <source>
        <dbReference type="EMBL" id="OAX43464.1"/>
    </source>
</evidence>
<sequence length="258" mass="28900">MSSAAEYNLPSSPSEYSSPPSSEFLAAAAQRRNATAEHTIPESQLLRQHEQQKMFRRLIDPGIYRPNSPEAAMASLKTLSKIAQNLIKEPENPKFQQFKPTNDTIRQRLIETKGALEYAIAMGFRPEVKNFQPLYVWNQRRVEELRIGAQILQEVIDLAEQKSARSQRNAAEAKAVTEAATKNALLAFMDDRKTKMLRDQRDRHNREAQARHSSSIDGEAAVSLVNSSPPSNAEMPGYGHTLSSSDLIVDEPPPHHSD</sequence>
<dbReference type="SUPFAM" id="SSF143503">
    <property type="entry name" value="PUG domain-like"/>
    <property type="match status" value="1"/>
</dbReference>
<dbReference type="Gene3D" id="1.20.58.2190">
    <property type="match status" value="1"/>
</dbReference>
<dbReference type="PANTHER" id="PTHR23153">
    <property type="entry name" value="UBX-RELATED"/>
    <property type="match status" value="1"/>
</dbReference>
<feature type="compositionally biased region" description="Basic and acidic residues" evidence="2">
    <location>
        <begin position="198"/>
        <end position="210"/>
    </location>
</feature>
<dbReference type="InterPro" id="IPR018997">
    <property type="entry name" value="PUB_domain"/>
</dbReference>
<proteinExistence type="predicted"/>
<dbReference type="Proteomes" id="UP000092154">
    <property type="component" value="Unassembled WGS sequence"/>
</dbReference>
<dbReference type="GO" id="GO:0005737">
    <property type="term" value="C:cytoplasm"/>
    <property type="evidence" value="ECO:0007669"/>
    <property type="project" value="TreeGrafter"/>
</dbReference>
<dbReference type="InParanoid" id="A0A1B7NF95"/>
<dbReference type="CDD" id="cd09212">
    <property type="entry name" value="PUB"/>
    <property type="match status" value="1"/>
</dbReference>
<dbReference type="InterPro" id="IPR036339">
    <property type="entry name" value="PUB-like_dom_sf"/>
</dbReference>
<feature type="region of interest" description="Disordered" evidence="2">
    <location>
        <begin position="198"/>
        <end position="258"/>
    </location>
</feature>
<dbReference type="OrthoDB" id="49605at2759"/>
<dbReference type="EMBL" id="KV448137">
    <property type="protein sequence ID" value="OAX43464.1"/>
    <property type="molecule type" value="Genomic_DNA"/>
</dbReference>
<name>A0A1B7NF95_9AGAM</name>
<feature type="compositionally biased region" description="Low complexity" evidence="2">
    <location>
        <begin position="10"/>
        <end position="23"/>
    </location>
</feature>
<dbReference type="AlphaFoldDB" id="A0A1B7NF95"/>
<reference evidence="4 5" key="1">
    <citation type="submission" date="2016-06" db="EMBL/GenBank/DDBJ databases">
        <title>Comparative genomics of the ectomycorrhizal sister species Rhizopogon vinicolor and Rhizopogon vesiculosus (Basidiomycota: Boletales) reveals a divergence of the mating type B locus.</title>
        <authorList>
            <consortium name="DOE Joint Genome Institute"/>
            <person name="Mujic A.B."/>
            <person name="Kuo A."/>
            <person name="Tritt A."/>
            <person name="Lipzen A."/>
            <person name="Chen C."/>
            <person name="Johnson J."/>
            <person name="Sharma A."/>
            <person name="Barry K."/>
            <person name="Grigoriev I.V."/>
            <person name="Spatafora J.W."/>
        </authorList>
    </citation>
    <scope>NUCLEOTIDE SEQUENCE [LARGE SCALE GENOMIC DNA]</scope>
    <source>
        <strain evidence="4 5">AM-OR11-026</strain>
    </source>
</reference>
<dbReference type="Pfam" id="PF09409">
    <property type="entry name" value="PUB"/>
    <property type="match status" value="1"/>
</dbReference>